<gene>
    <name evidence="2" type="ORF">GETHED_21560</name>
</gene>
<evidence type="ECO:0000313" key="2">
    <source>
        <dbReference type="EMBL" id="GLH67792.1"/>
    </source>
</evidence>
<keyword evidence="3" id="KW-1185">Reference proteome</keyword>
<evidence type="ECO:0000313" key="3">
    <source>
        <dbReference type="Proteomes" id="UP001165044"/>
    </source>
</evidence>
<reference evidence="2" key="1">
    <citation type="journal article" date="2023" name="Antonie Van Leeuwenhoek">
        <title>Mesoterricola silvestris gen. nov., sp. nov., Mesoterricola sediminis sp. nov., Geothrix oryzae sp. nov., Geothrix edaphica sp. nov., Geothrix rubra sp. nov., and Geothrix limicola sp. nov., six novel members of Acidobacteriota isolated from soils.</title>
        <authorList>
            <person name="Itoh H."/>
            <person name="Sugisawa Y."/>
            <person name="Mise K."/>
            <person name="Xu Z."/>
            <person name="Kuniyasu M."/>
            <person name="Ushijima N."/>
            <person name="Kawano K."/>
            <person name="Kobayashi E."/>
            <person name="Shiratori Y."/>
            <person name="Masuda Y."/>
            <person name="Senoo K."/>
        </authorList>
    </citation>
    <scope>NUCLEOTIDE SEQUENCE</scope>
    <source>
        <strain evidence="2">Red802</strain>
    </source>
</reference>
<evidence type="ECO:0000259" key="1">
    <source>
        <dbReference type="Pfam" id="PF13598"/>
    </source>
</evidence>
<protein>
    <submittedName>
        <fullName evidence="2">DUF4139 domain-containing protein</fullName>
    </submittedName>
</protein>
<comment type="caution">
    <text evidence="2">The sequence shown here is derived from an EMBL/GenBank/DDBJ whole genome shotgun (WGS) entry which is preliminary data.</text>
</comment>
<dbReference type="RefSeq" id="WP_285609191.1">
    <property type="nucleotide sequence ID" value="NZ_BSDC01000003.1"/>
</dbReference>
<dbReference type="Proteomes" id="UP001165044">
    <property type="component" value="Unassembled WGS sequence"/>
</dbReference>
<dbReference type="EMBL" id="BSDC01000003">
    <property type="protein sequence ID" value="GLH67792.1"/>
    <property type="molecule type" value="Genomic_DNA"/>
</dbReference>
<sequence>MRPALLLAALPSLLAAQESVTTLKDQKALAVTIYNDNLALVKDTREVRLPRGESRLAFQEVSAQIRPETALLRNLTHPKDFWVVEQNFDFDLLTPQKLLEKYVGEKVTVARSVPNESGAGAREIREEATVLATNGGTVLQFADRIETSAPGRLIFPKVPGNLRARPTLVISLNSGADREQKLELSYLTGGLSWRADYVANLAADEKTLDLSGWVTLTNQSGAAYPNATLQLVAGDVNRVQQRPDRAYAVGAMMERAAAPAPKMAEESLFDYHLYTLDRPTTLAVNQTKQVALLSASAVPVRKEYLLQGQSYYYSGSYGDLGDKQKVGVFVEFDNKESSRLGMPLPKGIIRVYKRDSEGRAQFVGEDSVDHTPKNELVRLKLGDAFDVTARRKQTDYKSLGRQGKFGFVHESAFEIELKNAKKEPVTVTVLEPLPGDWEVLQSSHPCTKAAAGTGKFQVTVPAEGKATLTYRVRVRW</sequence>
<dbReference type="PANTHER" id="PTHR38075:SF1">
    <property type="entry name" value="DUF4139 DOMAIN-CONTAINING PROTEIN"/>
    <property type="match status" value="1"/>
</dbReference>
<name>A0ABQ5PZA9_9BACT</name>
<dbReference type="InterPro" id="IPR037291">
    <property type="entry name" value="DUF4139"/>
</dbReference>
<dbReference type="Pfam" id="PF13598">
    <property type="entry name" value="DUF4139"/>
    <property type="match status" value="1"/>
</dbReference>
<feature type="domain" description="DUF4139" evidence="1">
    <location>
        <begin position="182"/>
        <end position="476"/>
    </location>
</feature>
<proteinExistence type="predicted"/>
<accession>A0ABQ5PZA9</accession>
<dbReference type="PANTHER" id="PTHR38075">
    <property type="entry name" value="DUF4139 DOMAIN-CONTAINING PROTEIN"/>
    <property type="match status" value="1"/>
</dbReference>
<organism evidence="2 3">
    <name type="scientific">Geothrix edaphica</name>
    <dbReference type="NCBI Taxonomy" id="2927976"/>
    <lineage>
        <taxon>Bacteria</taxon>
        <taxon>Pseudomonadati</taxon>
        <taxon>Acidobacteriota</taxon>
        <taxon>Holophagae</taxon>
        <taxon>Holophagales</taxon>
        <taxon>Holophagaceae</taxon>
        <taxon>Geothrix</taxon>
    </lineage>
</organism>